<dbReference type="Gene3D" id="3.30.420.40">
    <property type="match status" value="1"/>
</dbReference>
<evidence type="ECO:0008006" key="2">
    <source>
        <dbReference type="Google" id="ProtNLM"/>
    </source>
</evidence>
<dbReference type="SUPFAM" id="SSF53067">
    <property type="entry name" value="Actin-like ATPase domain"/>
    <property type="match status" value="1"/>
</dbReference>
<protein>
    <recommendedName>
        <fullName evidence="2">DNA utilization protein HofM</fullName>
    </recommendedName>
</protein>
<dbReference type="AlphaFoldDB" id="A0A6N3BF05"/>
<organism evidence="1">
    <name type="scientific">Phytobacter massiliensis</name>
    <dbReference type="NCBI Taxonomy" id="1485952"/>
    <lineage>
        <taxon>Bacteria</taxon>
        <taxon>Pseudomonadati</taxon>
        <taxon>Pseudomonadota</taxon>
        <taxon>Gammaproteobacteria</taxon>
        <taxon>Enterobacterales</taxon>
        <taxon>Enterobacteriaceae</taxon>
        <taxon>Phytobacter</taxon>
    </lineage>
</organism>
<dbReference type="RefSeq" id="WP_156565380.1">
    <property type="nucleotide sequence ID" value="NZ_CACRTZ010000006.1"/>
</dbReference>
<name>A0A6N3BF05_9ENTR</name>
<dbReference type="Gene3D" id="3.30.1490.300">
    <property type="match status" value="1"/>
</dbReference>
<evidence type="ECO:0000313" key="1">
    <source>
        <dbReference type="EMBL" id="VYU03340.1"/>
    </source>
</evidence>
<dbReference type="InterPro" id="IPR043129">
    <property type="entry name" value="ATPase_NBD"/>
</dbReference>
<gene>
    <name evidence="1" type="ORF">EMLFYP7_01232</name>
</gene>
<sequence>MAFGHWQIGLHIQQDSALSVALSSGRSGRALRRWWHIPLPAGTVDNGRLKAPQQLFSALQPWRDALPQRHQVRLAFPAARTLQKKLPRPAMFLREKALTTWLSHAVARELEMSTDDLRFDYAEDSLEQAWSVTAAQRREVAELLEMAKNLRLNLAAITPDACALQRFIPFLTPPAACVVWQDEAQWLWATQYGWGRRAREEVPAPCDLAATLGLAEAQITLCSDAANGFDPWGTLARLQPPLPENGDRYAIAIALALGERP</sequence>
<proteinExistence type="predicted"/>
<dbReference type="EMBL" id="CACRTZ010000006">
    <property type="protein sequence ID" value="VYU03340.1"/>
    <property type="molecule type" value="Genomic_DNA"/>
</dbReference>
<reference evidence="1" key="1">
    <citation type="submission" date="2019-11" db="EMBL/GenBank/DDBJ databases">
        <authorList>
            <person name="Feng L."/>
        </authorList>
    </citation>
    <scope>NUCLEOTIDE SEQUENCE</scope>
    <source>
        <strain evidence="1">EMassiliensisLFYP7</strain>
    </source>
</reference>
<accession>A0A6N3BF05</accession>